<dbReference type="InterPro" id="IPR039926">
    <property type="entry name" value="Egg_app_1"/>
</dbReference>
<feature type="region of interest" description="Disordered" evidence="1">
    <location>
        <begin position="1"/>
        <end position="46"/>
    </location>
</feature>
<dbReference type="Proteomes" id="UP000825729">
    <property type="component" value="Unassembled WGS sequence"/>
</dbReference>
<feature type="compositionally biased region" description="Pro residues" evidence="1">
    <location>
        <begin position="75"/>
        <end position="95"/>
    </location>
</feature>
<name>A0AAV7EEZ7_ARIFI</name>
<dbReference type="PANTHER" id="PTHR33333:SF46">
    <property type="entry name" value="LOW QUALITY PROTEIN: GLYCINE-RICH PROTEIN DOT1"/>
    <property type="match status" value="1"/>
</dbReference>
<proteinExistence type="predicted"/>
<organism evidence="2 3">
    <name type="scientific">Aristolochia fimbriata</name>
    <name type="common">White veined hardy Dutchman's pipe vine</name>
    <dbReference type="NCBI Taxonomy" id="158543"/>
    <lineage>
        <taxon>Eukaryota</taxon>
        <taxon>Viridiplantae</taxon>
        <taxon>Streptophyta</taxon>
        <taxon>Embryophyta</taxon>
        <taxon>Tracheophyta</taxon>
        <taxon>Spermatophyta</taxon>
        <taxon>Magnoliopsida</taxon>
        <taxon>Magnoliidae</taxon>
        <taxon>Piperales</taxon>
        <taxon>Aristolochiaceae</taxon>
        <taxon>Aristolochia</taxon>
    </lineage>
</organism>
<accession>A0AAV7EEZ7</accession>
<dbReference type="AlphaFoldDB" id="A0AAV7EEZ7"/>
<evidence type="ECO:0000313" key="2">
    <source>
        <dbReference type="EMBL" id="KAG9447259.1"/>
    </source>
</evidence>
<dbReference type="EMBL" id="JAINDJ010000005">
    <property type="protein sequence ID" value="KAG9447259.1"/>
    <property type="molecule type" value="Genomic_DNA"/>
</dbReference>
<feature type="compositionally biased region" description="Gly residues" evidence="1">
    <location>
        <begin position="15"/>
        <end position="41"/>
    </location>
</feature>
<dbReference type="PANTHER" id="PTHR33333">
    <property type="entry name" value="ERYTHROCYTE MEMBRANE PROTEIN 1-LIKE"/>
    <property type="match status" value="1"/>
</dbReference>
<keyword evidence="3" id="KW-1185">Reference proteome</keyword>
<evidence type="ECO:0000256" key="1">
    <source>
        <dbReference type="SAM" id="MobiDB-lite"/>
    </source>
</evidence>
<sequence length="175" mass="17995">MESGKGDGGKSTSTGGSGRGGSTGGSGGGDGMMKAPGGGGTYISRAEFESNPKPYFDELRGKKYLFPLPSRSSFPPVPPPPSRSSSPPVPPPLPFPLSSRSRRPLQSRSSAAQDQALGGRGGVSSAVRVPASRKFSLCRVAAWAEVGDDLQLRARLAPIEASGAQLVGLIKKETK</sequence>
<feature type="region of interest" description="Disordered" evidence="1">
    <location>
        <begin position="67"/>
        <end position="125"/>
    </location>
</feature>
<comment type="caution">
    <text evidence="2">The sequence shown here is derived from an EMBL/GenBank/DDBJ whole genome shotgun (WGS) entry which is preliminary data.</text>
</comment>
<gene>
    <name evidence="2" type="ORF">H6P81_013387</name>
</gene>
<evidence type="ECO:0000313" key="3">
    <source>
        <dbReference type="Proteomes" id="UP000825729"/>
    </source>
</evidence>
<protein>
    <submittedName>
        <fullName evidence="2">Uncharacterized protein</fullName>
    </submittedName>
</protein>
<reference evidence="2 3" key="1">
    <citation type="submission" date="2021-07" db="EMBL/GenBank/DDBJ databases">
        <title>The Aristolochia fimbriata genome: insights into angiosperm evolution, floral development and chemical biosynthesis.</title>
        <authorList>
            <person name="Jiao Y."/>
        </authorList>
    </citation>
    <scope>NUCLEOTIDE SEQUENCE [LARGE SCALE GENOMIC DNA]</scope>
    <source>
        <strain evidence="2">IBCAS-2021</strain>
        <tissue evidence="2">Leaf</tissue>
    </source>
</reference>